<comment type="caution">
    <text evidence="1">The sequence shown here is derived from an EMBL/GenBank/DDBJ whole genome shotgun (WGS) entry which is preliminary data.</text>
</comment>
<dbReference type="Proteomes" id="UP000265520">
    <property type="component" value="Unassembled WGS sequence"/>
</dbReference>
<evidence type="ECO:0000313" key="2">
    <source>
        <dbReference type="Proteomes" id="UP000265520"/>
    </source>
</evidence>
<proteinExistence type="predicted"/>
<sequence>MVRIECCDLLWMLLKSKDSVKFQRARSKWLKEGDANTKFFHACVKNRCRRNTIVALKKGDVWIEEPSKIREEIVSYFTEHFSEEDWDRPTLDGLMLPTISEGEVELLCRPFEESEIKDCIVNSDGNKSPGPDGFNFEFFKGCWEVVKEDLKTLFNEFHVYAKLPKGLLSYFITLIPKVTNPHLIKEFRPISLLGSVYKTVAKVLAVRMGTVMGKLISKNQSAFIKGRLLVDGVLTVSEVVDLA</sequence>
<keyword evidence="2" id="KW-1185">Reference proteome</keyword>
<accession>A0A392P8X7</accession>
<dbReference type="PANTHER" id="PTHR31635:SF196">
    <property type="entry name" value="REVERSE TRANSCRIPTASE DOMAIN-CONTAINING PROTEIN-RELATED"/>
    <property type="match status" value="1"/>
</dbReference>
<protein>
    <submittedName>
        <fullName evidence="1">LINE-1 reverse transcriptase like</fullName>
    </submittedName>
</protein>
<organism evidence="1 2">
    <name type="scientific">Trifolium medium</name>
    <dbReference type="NCBI Taxonomy" id="97028"/>
    <lineage>
        <taxon>Eukaryota</taxon>
        <taxon>Viridiplantae</taxon>
        <taxon>Streptophyta</taxon>
        <taxon>Embryophyta</taxon>
        <taxon>Tracheophyta</taxon>
        <taxon>Spermatophyta</taxon>
        <taxon>Magnoliopsida</taxon>
        <taxon>eudicotyledons</taxon>
        <taxon>Gunneridae</taxon>
        <taxon>Pentapetalae</taxon>
        <taxon>rosids</taxon>
        <taxon>fabids</taxon>
        <taxon>Fabales</taxon>
        <taxon>Fabaceae</taxon>
        <taxon>Papilionoideae</taxon>
        <taxon>50 kb inversion clade</taxon>
        <taxon>NPAAA clade</taxon>
        <taxon>Hologalegina</taxon>
        <taxon>IRL clade</taxon>
        <taxon>Trifolieae</taxon>
        <taxon>Trifolium</taxon>
    </lineage>
</organism>
<dbReference type="AlphaFoldDB" id="A0A392P8X7"/>
<name>A0A392P8X7_9FABA</name>
<keyword evidence="1" id="KW-0808">Transferase</keyword>
<evidence type="ECO:0000313" key="1">
    <source>
        <dbReference type="EMBL" id="MCI07890.1"/>
    </source>
</evidence>
<keyword evidence="1" id="KW-0548">Nucleotidyltransferase</keyword>
<keyword evidence="1" id="KW-0695">RNA-directed DNA polymerase</keyword>
<feature type="non-terminal residue" evidence="1">
    <location>
        <position position="243"/>
    </location>
</feature>
<dbReference type="PANTHER" id="PTHR31635">
    <property type="entry name" value="REVERSE TRANSCRIPTASE DOMAIN-CONTAINING PROTEIN-RELATED"/>
    <property type="match status" value="1"/>
</dbReference>
<reference evidence="1 2" key="1">
    <citation type="journal article" date="2018" name="Front. Plant Sci.">
        <title>Red Clover (Trifolium pratense) and Zigzag Clover (T. medium) - A Picture of Genomic Similarities and Differences.</title>
        <authorList>
            <person name="Dluhosova J."/>
            <person name="Istvanek J."/>
            <person name="Nedelnik J."/>
            <person name="Repkova J."/>
        </authorList>
    </citation>
    <scope>NUCLEOTIDE SEQUENCE [LARGE SCALE GENOMIC DNA]</scope>
    <source>
        <strain evidence="2">cv. 10/8</strain>
        <tissue evidence="1">Leaf</tissue>
    </source>
</reference>
<dbReference type="GO" id="GO:0003964">
    <property type="term" value="F:RNA-directed DNA polymerase activity"/>
    <property type="evidence" value="ECO:0007669"/>
    <property type="project" value="UniProtKB-KW"/>
</dbReference>
<dbReference type="EMBL" id="LXQA010067054">
    <property type="protein sequence ID" value="MCI07890.1"/>
    <property type="molecule type" value="Genomic_DNA"/>
</dbReference>